<dbReference type="RefSeq" id="WP_172834474.1">
    <property type="nucleotide sequence ID" value="NZ_LT828648.1"/>
</dbReference>
<evidence type="ECO:0000256" key="8">
    <source>
        <dbReference type="SAM" id="Phobius"/>
    </source>
</evidence>
<keyword evidence="6 8" id="KW-1133">Transmembrane helix</keyword>
<dbReference type="InterPro" id="IPR038731">
    <property type="entry name" value="RgtA/B/C-like"/>
</dbReference>
<evidence type="ECO:0000256" key="2">
    <source>
        <dbReference type="ARBA" id="ARBA00022475"/>
    </source>
</evidence>
<feature type="transmembrane region" description="Helical" evidence="8">
    <location>
        <begin position="152"/>
        <end position="172"/>
    </location>
</feature>
<evidence type="ECO:0000256" key="3">
    <source>
        <dbReference type="ARBA" id="ARBA00022676"/>
    </source>
</evidence>
<feature type="transmembrane region" description="Helical" evidence="8">
    <location>
        <begin position="18"/>
        <end position="40"/>
    </location>
</feature>
<dbReference type="AlphaFoldDB" id="A0A1W1IB85"/>
<keyword evidence="3" id="KW-0328">Glycosyltransferase</keyword>
<dbReference type="Pfam" id="PF13231">
    <property type="entry name" value="PMT_2"/>
    <property type="match status" value="1"/>
</dbReference>
<dbReference type="EMBL" id="LT828648">
    <property type="protein sequence ID" value="SLM50266.1"/>
    <property type="molecule type" value="Genomic_DNA"/>
</dbReference>
<evidence type="ECO:0000313" key="11">
    <source>
        <dbReference type="Proteomes" id="UP000192042"/>
    </source>
</evidence>
<evidence type="ECO:0000256" key="4">
    <source>
        <dbReference type="ARBA" id="ARBA00022679"/>
    </source>
</evidence>
<keyword evidence="11" id="KW-1185">Reference proteome</keyword>
<feature type="transmembrane region" description="Helical" evidence="8">
    <location>
        <begin position="221"/>
        <end position="241"/>
    </location>
</feature>
<feature type="domain" description="Glycosyltransferase RgtA/B/C/D-like" evidence="9">
    <location>
        <begin position="82"/>
        <end position="234"/>
    </location>
</feature>
<evidence type="ECO:0000256" key="6">
    <source>
        <dbReference type="ARBA" id="ARBA00022989"/>
    </source>
</evidence>
<dbReference type="InterPro" id="IPR050297">
    <property type="entry name" value="LipidA_mod_glycosyltrf_83"/>
</dbReference>
<dbReference type="PANTHER" id="PTHR33908">
    <property type="entry name" value="MANNOSYLTRANSFERASE YKCB-RELATED"/>
    <property type="match status" value="1"/>
</dbReference>
<dbReference type="GO" id="GO:0009103">
    <property type="term" value="P:lipopolysaccharide biosynthetic process"/>
    <property type="evidence" value="ECO:0007669"/>
    <property type="project" value="UniProtKB-ARBA"/>
</dbReference>
<sequence>MTWLATVLPTGGDRLRRALVVVVLFSILSKLMLGALVFSLNPDGIFESSDAHEYHQLALNMARYGTFSRSVNPPLDPEIIRTPAYPLLLAGLYQVVGIRPHAVIPVQIALSVVTLLAGFRIACLLFGPRAGLLTAVFLALDPVSMYYSQVMLTETLFGTALTLCLLGMVQAIRIPSPRYPSWAGVCLAAATYIRPTGYYLGLLLPMVLFLAIQRSGGWRRALASAALMGIIFFVLVGGWQVRNYVATGSTAFSQAKNQYLLIAKAAAIVAMRDGVSLQEAQQRLADEHAASLPPKFFPASQALLLESQGQFAQSVIAAHPVLLVVTTSRGMAANLLGPSNMAHLLGSDNVALRDAFLQRDFARFPPSYWMAALSSWTVGVLFLGIVYGGVVLLFKRKGFRNGDIALLVLTAVYVILVSSGPEAYSRFRMPIMPILCVLAAGGYLCRGVIELGECDDIPRGALERAVDAGHAARRLS</sequence>
<feature type="transmembrane region" description="Helical" evidence="8">
    <location>
        <begin position="368"/>
        <end position="394"/>
    </location>
</feature>
<dbReference type="KEGG" id="nja:NSJP_4099"/>
<dbReference type="PANTHER" id="PTHR33908:SF11">
    <property type="entry name" value="MEMBRANE PROTEIN"/>
    <property type="match status" value="1"/>
</dbReference>
<evidence type="ECO:0000256" key="5">
    <source>
        <dbReference type="ARBA" id="ARBA00022692"/>
    </source>
</evidence>
<keyword evidence="5 8" id="KW-0812">Transmembrane</keyword>
<evidence type="ECO:0000313" key="10">
    <source>
        <dbReference type="EMBL" id="SLM50266.1"/>
    </source>
</evidence>
<feature type="transmembrane region" description="Helical" evidence="8">
    <location>
        <begin position="192"/>
        <end position="212"/>
    </location>
</feature>
<keyword evidence="7 8" id="KW-0472">Membrane</keyword>
<comment type="subcellular location">
    <subcellularLocation>
        <location evidence="1">Cell membrane</location>
        <topology evidence="1">Multi-pass membrane protein</topology>
    </subcellularLocation>
</comment>
<keyword evidence="2" id="KW-1003">Cell membrane</keyword>
<accession>A0A1W1IB85</accession>
<evidence type="ECO:0000256" key="1">
    <source>
        <dbReference type="ARBA" id="ARBA00004651"/>
    </source>
</evidence>
<dbReference type="STRING" id="1325564.NSJP_4099"/>
<feature type="transmembrane region" description="Helical" evidence="8">
    <location>
        <begin position="119"/>
        <end position="140"/>
    </location>
</feature>
<reference evidence="10 11" key="1">
    <citation type="submission" date="2017-03" db="EMBL/GenBank/DDBJ databases">
        <authorList>
            <person name="Afonso C.L."/>
            <person name="Miller P.J."/>
            <person name="Scott M.A."/>
            <person name="Spackman E."/>
            <person name="Goraichik I."/>
            <person name="Dimitrov K.M."/>
            <person name="Suarez D.L."/>
            <person name="Swayne D.E."/>
        </authorList>
    </citation>
    <scope>NUCLEOTIDE SEQUENCE [LARGE SCALE GENOMIC DNA]</scope>
    <source>
        <strain evidence="10">Genome sequencing of Nitrospira japonica strain NJ11</strain>
    </source>
</reference>
<feature type="transmembrane region" description="Helical" evidence="8">
    <location>
        <begin position="406"/>
        <end position="424"/>
    </location>
</feature>
<keyword evidence="4" id="KW-0808">Transferase</keyword>
<evidence type="ECO:0000259" key="9">
    <source>
        <dbReference type="Pfam" id="PF13231"/>
    </source>
</evidence>
<evidence type="ECO:0000256" key="7">
    <source>
        <dbReference type="ARBA" id="ARBA00023136"/>
    </source>
</evidence>
<dbReference type="Proteomes" id="UP000192042">
    <property type="component" value="Chromosome I"/>
</dbReference>
<dbReference type="GO" id="GO:0016763">
    <property type="term" value="F:pentosyltransferase activity"/>
    <property type="evidence" value="ECO:0007669"/>
    <property type="project" value="TreeGrafter"/>
</dbReference>
<name>A0A1W1IB85_9BACT</name>
<organism evidence="10 11">
    <name type="scientific">Nitrospira japonica</name>
    <dbReference type="NCBI Taxonomy" id="1325564"/>
    <lineage>
        <taxon>Bacteria</taxon>
        <taxon>Pseudomonadati</taxon>
        <taxon>Nitrospirota</taxon>
        <taxon>Nitrospiria</taxon>
        <taxon>Nitrospirales</taxon>
        <taxon>Nitrospiraceae</taxon>
        <taxon>Nitrospira</taxon>
    </lineage>
</organism>
<protein>
    <recommendedName>
        <fullName evidence="9">Glycosyltransferase RgtA/B/C/D-like domain-containing protein</fullName>
    </recommendedName>
</protein>
<dbReference type="GO" id="GO:0005886">
    <property type="term" value="C:plasma membrane"/>
    <property type="evidence" value="ECO:0007669"/>
    <property type="project" value="UniProtKB-SubCell"/>
</dbReference>
<proteinExistence type="predicted"/>
<gene>
    <name evidence="10" type="ORF">NSJP_4099</name>
</gene>